<evidence type="ECO:0000256" key="3">
    <source>
        <dbReference type="ARBA" id="ARBA00022729"/>
    </source>
</evidence>
<evidence type="ECO:0000256" key="7">
    <source>
        <dbReference type="SAM" id="Phobius"/>
    </source>
</evidence>
<reference evidence="9" key="1">
    <citation type="journal article" date="2019" name="bioRxiv">
        <title>The Genome of the Zebra Mussel, Dreissena polymorpha: A Resource for Invasive Species Research.</title>
        <authorList>
            <person name="McCartney M.A."/>
            <person name="Auch B."/>
            <person name="Kono T."/>
            <person name="Mallez S."/>
            <person name="Zhang Y."/>
            <person name="Obille A."/>
            <person name="Becker A."/>
            <person name="Abrahante J.E."/>
            <person name="Garbe J."/>
            <person name="Badalamenti J.P."/>
            <person name="Herman A."/>
            <person name="Mangelson H."/>
            <person name="Liachko I."/>
            <person name="Sullivan S."/>
            <person name="Sone E.D."/>
            <person name="Koren S."/>
            <person name="Silverstein K.A.T."/>
            <person name="Beckman K.B."/>
            <person name="Gohl D.M."/>
        </authorList>
    </citation>
    <scope>NUCLEOTIDE SEQUENCE</scope>
    <source>
        <strain evidence="9">Duluth1</strain>
        <tissue evidence="9">Whole animal</tissue>
    </source>
</reference>
<sequence>MTDIFSAIIQTTRQLRLRRNLVKLSLYRHFANTLVFTVIAALIFMVWALVQVRMKACQNFNELWVDDAFWHLLFSLILGIIMILWRPSSNNQRYAFSPLIDASDDEDEDETNFSSDAFDVKARKKQANGSPKQKQNTIEDDLKWVEENIPSTLSDKAKTLIDDSDEEVDKYEVSKMQ</sequence>
<evidence type="ECO:0000256" key="1">
    <source>
        <dbReference type="ARBA" id="ARBA00004141"/>
    </source>
</evidence>
<feature type="transmembrane region" description="Helical" evidence="7">
    <location>
        <begin position="68"/>
        <end position="85"/>
    </location>
</feature>
<dbReference type="InterPro" id="IPR009637">
    <property type="entry name" value="GPR107/GPR108-like"/>
</dbReference>
<comment type="subcellular location">
    <subcellularLocation>
        <location evidence="1">Membrane</location>
        <topology evidence="1">Multi-pass membrane protein</topology>
    </subcellularLocation>
</comment>
<protein>
    <recommendedName>
        <fullName evidence="8">GOST seven transmembrane domain-containing protein</fullName>
    </recommendedName>
</protein>
<evidence type="ECO:0000256" key="6">
    <source>
        <dbReference type="SAM" id="MobiDB-lite"/>
    </source>
</evidence>
<evidence type="ECO:0000313" key="10">
    <source>
        <dbReference type="Proteomes" id="UP000828390"/>
    </source>
</evidence>
<dbReference type="GO" id="GO:0016020">
    <property type="term" value="C:membrane"/>
    <property type="evidence" value="ECO:0007669"/>
    <property type="project" value="UniProtKB-SubCell"/>
</dbReference>
<keyword evidence="3" id="KW-0732">Signal</keyword>
<dbReference type="AlphaFoldDB" id="A0A9D4LA82"/>
<dbReference type="PANTHER" id="PTHR21229:SF1">
    <property type="entry name" value="GH17801P"/>
    <property type="match status" value="1"/>
</dbReference>
<evidence type="ECO:0000313" key="9">
    <source>
        <dbReference type="EMBL" id="KAH3854857.1"/>
    </source>
</evidence>
<comment type="caution">
    <text evidence="9">The sequence shown here is derived from an EMBL/GenBank/DDBJ whole genome shotgun (WGS) entry which is preliminary data.</text>
</comment>
<evidence type="ECO:0000256" key="4">
    <source>
        <dbReference type="ARBA" id="ARBA00022989"/>
    </source>
</evidence>
<dbReference type="PANTHER" id="PTHR21229">
    <property type="entry name" value="LUNG SEVEN TRANSMEMBRANE RECEPTOR"/>
    <property type="match status" value="1"/>
</dbReference>
<proteinExistence type="predicted"/>
<feature type="transmembrane region" description="Helical" evidence="7">
    <location>
        <begin position="26"/>
        <end position="48"/>
    </location>
</feature>
<gene>
    <name evidence="9" type="ORF">DPMN_097415</name>
</gene>
<evidence type="ECO:0000256" key="2">
    <source>
        <dbReference type="ARBA" id="ARBA00022692"/>
    </source>
</evidence>
<feature type="domain" description="GOST seven transmembrane" evidence="8">
    <location>
        <begin position="4"/>
        <end position="92"/>
    </location>
</feature>
<feature type="compositionally biased region" description="Polar residues" evidence="6">
    <location>
        <begin position="127"/>
        <end position="136"/>
    </location>
</feature>
<keyword evidence="5 7" id="KW-0472">Membrane</keyword>
<reference evidence="9" key="2">
    <citation type="submission" date="2020-11" db="EMBL/GenBank/DDBJ databases">
        <authorList>
            <person name="McCartney M.A."/>
            <person name="Auch B."/>
            <person name="Kono T."/>
            <person name="Mallez S."/>
            <person name="Becker A."/>
            <person name="Gohl D.M."/>
            <person name="Silverstein K.A.T."/>
            <person name="Koren S."/>
            <person name="Bechman K.B."/>
            <person name="Herman A."/>
            <person name="Abrahante J.E."/>
            <person name="Garbe J."/>
        </authorList>
    </citation>
    <scope>NUCLEOTIDE SEQUENCE</scope>
    <source>
        <strain evidence="9">Duluth1</strain>
        <tissue evidence="9">Whole animal</tissue>
    </source>
</reference>
<organism evidence="9 10">
    <name type="scientific">Dreissena polymorpha</name>
    <name type="common">Zebra mussel</name>
    <name type="synonym">Mytilus polymorpha</name>
    <dbReference type="NCBI Taxonomy" id="45954"/>
    <lineage>
        <taxon>Eukaryota</taxon>
        <taxon>Metazoa</taxon>
        <taxon>Spiralia</taxon>
        <taxon>Lophotrochozoa</taxon>
        <taxon>Mollusca</taxon>
        <taxon>Bivalvia</taxon>
        <taxon>Autobranchia</taxon>
        <taxon>Heteroconchia</taxon>
        <taxon>Euheterodonta</taxon>
        <taxon>Imparidentia</taxon>
        <taxon>Neoheterodontei</taxon>
        <taxon>Myida</taxon>
        <taxon>Dreissenoidea</taxon>
        <taxon>Dreissenidae</taxon>
        <taxon>Dreissena</taxon>
    </lineage>
</organism>
<dbReference type="InterPro" id="IPR053937">
    <property type="entry name" value="GOST_TM"/>
</dbReference>
<feature type="region of interest" description="Disordered" evidence="6">
    <location>
        <begin position="122"/>
        <end position="141"/>
    </location>
</feature>
<accession>A0A9D4LA82</accession>
<dbReference type="GO" id="GO:0042147">
    <property type="term" value="P:retrograde transport, endosome to Golgi"/>
    <property type="evidence" value="ECO:0007669"/>
    <property type="project" value="TreeGrafter"/>
</dbReference>
<keyword evidence="4 7" id="KW-1133">Transmembrane helix</keyword>
<evidence type="ECO:0000256" key="5">
    <source>
        <dbReference type="ARBA" id="ARBA00023136"/>
    </source>
</evidence>
<dbReference type="Proteomes" id="UP000828390">
    <property type="component" value="Unassembled WGS sequence"/>
</dbReference>
<dbReference type="GO" id="GO:0005794">
    <property type="term" value="C:Golgi apparatus"/>
    <property type="evidence" value="ECO:0007669"/>
    <property type="project" value="TreeGrafter"/>
</dbReference>
<name>A0A9D4LA82_DREPO</name>
<dbReference type="Pfam" id="PF06814">
    <property type="entry name" value="GOST_TM"/>
    <property type="match status" value="1"/>
</dbReference>
<dbReference type="EMBL" id="JAIWYP010000003">
    <property type="protein sequence ID" value="KAH3854857.1"/>
    <property type="molecule type" value="Genomic_DNA"/>
</dbReference>
<keyword evidence="2 7" id="KW-0812">Transmembrane</keyword>
<keyword evidence="10" id="KW-1185">Reference proteome</keyword>
<dbReference type="GO" id="GO:0005829">
    <property type="term" value="C:cytosol"/>
    <property type="evidence" value="ECO:0007669"/>
    <property type="project" value="GOC"/>
</dbReference>
<evidence type="ECO:0000259" key="8">
    <source>
        <dbReference type="Pfam" id="PF06814"/>
    </source>
</evidence>